<name>A0A6N7LCT9_SINTE</name>
<dbReference type="SUPFAM" id="SSF53335">
    <property type="entry name" value="S-adenosyl-L-methionine-dependent methyltransferases"/>
    <property type="match status" value="1"/>
</dbReference>
<dbReference type="CDD" id="cd02440">
    <property type="entry name" value="AdoMet_MTases"/>
    <property type="match status" value="1"/>
</dbReference>
<evidence type="ECO:0000313" key="3">
    <source>
        <dbReference type="Proteomes" id="UP000439983"/>
    </source>
</evidence>
<dbReference type="GO" id="GO:0008757">
    <property type="term" value="F:S-adenosylmethionine-dependent methyltransferase activity"/>
    <property type="evidence" value="ECO:0007669"/>
    <property type="project" value="InterPro"/>
</dbReference>
<dbReference type="InterPro" id="IPR013216">
    <property type="entry name" value="Methyltransf_11"/>
</dbReference>
<dbReference type="OrthoDB" id="9787738at2"/>
<reference evidence="2 3" key="1">
    <citation type="journal article" date="2013" name="Genome Biol.">
        <title>Comparative genomics of the core and accessory genomes of 48 Sinorhizobium strains comprising five genospecies.</title>
        <authorList>
            <person name="Sugawara M."/>
            <person name="Epstein B."/>
            <person name="Badgley B.D."/>
            <person name="Unno T."/>
            <person name="Xu L."/>
            <person name="Reese J."/>
            <person name="Gyaneshwar P."/>
            <person name="Denny R."/>
            <person name="Mudge J."/>
            <person name="Bharti A.K."/>
            <person name="Farmer A.D."/>
            <person name="May G.D."/>
            <person name="Woodward J.E."/>
            <person name="Medigue C."/>
            <person name="Vallenet D."/>
            <person name="Lajus A."/>
            <person name="Rouy Z."/>
            <person name="Martinez-Vaz B."/>
            <person name="Tiffin P."/>
            <person name="Young N.D."/>
            <person name="Sadowsky M.J."/>
        </authorList>
    </citation>
    <scope>NUCLEOTIDE SEQUENCE [LARGE SCALE GENOMIC DNA]</scope>
    <source>
        <strain evidence="2 3">USDA4894</strain>
    </source>
</reference>
<dbReference type="Gene3D" id="3.40.50.150">
    <property type="entry name" value="Vaccinia Virus protein VP39"/>
    <property type="match status" value="1"/>
</dbReference>
<organism evidence="2 3">
    <name type="scientific">Sinorhizobium terangae</name>
    <dbReference type="NCBI Taxonomy" id="110322"/>
    <lineage>
        <taxon>Bacteria</taxon>
        <taxon>Pseudomonadati</taxon>
        <taxon>Pseudomonadota</taxon>
        <taxon>Alphaproteobacteria</taxon>
        <taxon>Hyphomicrobiales</taxon>
        <taxon>Rhizobiaceae</taxon>
        <taxon>Sinorhizobium/Ensifer group</taxon>
        <taxon>Sinorhizobium</taxon>
    </lineage>
</organism>
<protein>
    <submittedName>
        <fullName evidence="2">Methyltransferase domain-containing protein</fullName>
    </submittedName>
</protein>
<proteinExistence type="predicted"/>
<dbReference type="PANTHER" id="PTHR43591">
    <property type="entry name" value="METHYLTRANSFERASE"/>
    <property type="match status" value="1"/>
</dbReference>
<evidence type="ECO:0000313" key="2">
    <source>
        <dbReference type="EMBL" id="MQX15562.1"/>
    </source>
</evidence>
<gene>
    <name evidence="2" type="ORF">GHK62_12480</name>
</gene>
<comment type="caution">
    <text evidence="2">The sequence shown here is derived from an EMBL/GenBank/DDBJ whole genome shotgun (WGS) entry which is preliminary data.</text>
</comment>
<feature type="domain" description="Methyltransferase type 11" evidence="1">
    <location>
        <begin position="62"/>
        <end position="153"/>
    </location>
</feature>
<keyword evidence="2" id="KW-0489">Methyltransferase</keyword>
<keyword evidence="2" id="KW-0808">Transferase</keyword>
<dbReference type="PANTHER" id="PTHR43591:SF24">
    <property type="entry name" value="2-METHOXY-6-POLYPRENYL-1,4-BENZOQUINOL METHYLASE, MITOCHONDRIAL"/>
    <property type="match status" value="1"/>
</dbReference>
<dbReference type="InterPro" id="IPR029063">
    <property type="entry name" value="SAM-dependent_MTases_sf"/>
</dbReference>
<dbReference type="GO" id="GO:0032259">
    <property type="term" value="P:methylation"/>
    <property type="evidence" value="ECO:0007669"/>
    <property type="project" value="UniProtKB-KW"/>
</dbReference>
<accession>A0A6N7LCT9</accession>
<dbReference type="Pfam" id="PF08241">
    <property type="entry name" value="Methyltransf_11"/>
    <property type="match status" value="1"/>
</dbReference>
<keyword evidence="3" id="KW-1185">Reference proteome</keyword>
<dbReference type="EMBL" id="WITC01000044">
    <property type="protein sequence ID" value="MQX15562.1"/>
    <property type="molecule type" value="Genomic_DNA"/>
</dbReference>
<dbReference type="AlphaFoldDB" id="A0A6N7LCT9"/>
<sequence>MIQSPFGGGGRSMVTQPTFKTLEHRGWSERARIYDRYSGRFCRYGIAALLNAAGISRGHSTLDVCCGTGEASLAAAARGAIVTGVDFSEEMVAAAKAKASNVHFQVGDAEALIFGDAAFDRVINNFGTLHLADPDRAIAEAARVLKPGGRYAFTVWRGPDVSPLFRILPEVVSSHGTLDVDLPPAPPLFRFAEREEAMRVLHGAGFTDVTFGDIPATLDFPVAELSDFFRHAFVRSTMVLDRQEPAARARIEEALGESFQPFTDNGIVRLPLPALVVSATRD</sequence>
<dbReference type="Proteomes" id="UP000439983">
    <property type="component" value="Unassembled WGS sequence"/>
</dbReference>
<evidence type="ECO:0000259" key="1">
    <source>
        <dbReference type="Pfam" id="PF08241"/>
    </source>
</evidence>